<gene>
    <name evidence="1" type="ORF">EXIGLDRAFT_716572</name>
</gene>
<dbReference type="InParanoid" id="A0A165IVQ2"/>
<keyword evidence="2" id="KW-1185">Reference proteome</keyword>
<dbReference type="AlphaFoldDB" id="A0A165IVQ2"/>
<protein>
    <submittedName>
        <fullName evidence="1">Uncharacterized protein</fullName>
    </submittedName>
</protein>
<dbReference type="OrthoDB" id="28755at2759"/>
<name>A0A165IVQ2_EXIGL</name>
<dbReference type="EMBL" id="KV425981">
    <property type="protein sequence ID" value="KZV93942.1"/>
    <property type="molecule type" value="Genomic_DNA"/>
</dbReference>
<evidence type="ECO:0000313" key="2">
    <source>
        <dbReference type="Proteomes" id="UP000077266"/>
    </source>
</evidence>
<accession>A0A165IVQ2</accession>
<reference evidence="1 2" key="1">
    <citation type="journal article" date="2016" name="Mol. Biol. Evol.">
        <title>Comparative Genomics of Early-Diverging Mushroom-Forming Fungi Provides Insights into the Origins of Lignocellulose Decay Capabilities.</title>
        <authorList>
            <person name="Nagy L.G."/>
            <person name="Riley R."/>
            <person name="Tritt A."/>
            <person name="Adam C."/>
            <person name="Daum C."/>
            <person name="Floudas D."/>
            <person name="Sun H."/>
            <person name="Yadav J.S."/>
            <person name="Pangilinan J."/>
            <person name="Larsson K.H."/>
            <person name="Matsuura K."/>
            <person name="Barry K."/>
            <person name="Labutti K."/>
            <person name="Kuo R."/>
            <person name="Ohm R.A."/>
            <person name="Bhattacharya S.S."/>
            <person name="Shirouzu T."/>
            <person name="Yoshinaga Y."/>
            <person name="Martin F.M."/>
            <person name="Grigoriev I.V."/>
            <person name="Hibbett D.S."/>
        </authorList>
    </citation>
    <scope>NUCLEOTIDE SEQUENCE [LARGE SCALE GENOMIC DNA]</scope>
    <source>
        <strain evidence="1 2">HHB12029</strain>
    </source>
</reference>
<sequence length="67" mass="7172">MGSVGSIAGVFVGNVDVTRALPPFGSTQIDVLSVLSARSPQSRVQVQLRSRRSARVSARILSFIILF</sequence>
<proteinExistence type="predicted"/>
<organism evidence="1 2">
    <name type="scientific">Exidia glandulosa HHB12029</name>
    <dbReference type="NCBI Taxonomy" id="1314781"/>
    <lineage>
        <taxon>Eukaryota</taxon>
        <taxon>Fungi</taxon>
        <taxon>Dikarya</taxon>
        <taxon>Basidiomycota</taxon>
        <taxon>Agaricomycotina</taxon>
        <taxon>Agaricomycetes</taxon>
        <taxon>Auriculariales</taxon>
        <taxon>Exidiaceae</taxon>
        <taxon>Exidia</taxon>
    </lineage>
</organism>
<evidence type="ECO:0000313" key="1">
    <source>
        <dbReference type="EMBL" id="KZV93942.1"/>
    </source>
</evidence>
<dbReference type="Proteomes" id="UP000077266">
    <property type="component" value="Unassembled WGS sequence"/>
</dbReference>